<dbReference type="AlphaFoldDB" id="A0A8J5VDV5"/>
<protein>
    <recommendedName>
        <fullName evidence="1">Reverse transcriptase zinc-binding domain-containing protein</fullName>
    </recommendedName>
</protein>
<evidence type="ECO:0000313" key="3">
    <source>
        <dbReference type="Proteomes" id="UP000729402"/>
    </source>
</evidence>
<dbReference type="EMBL" id="JAAALK010000286">
    <property type="protein sequence ID" value="KAG8062490.1"/>
    <property type="molecule type" value="Genomic_DNA"/>
</dbReference>
<gene>
    <name evidence="2" type="ORF">GUJ93_ZPchr0003g17030</name>
</gene>
<reference evidence="2" key="2">
    <citation type="submission" date="2021-02" db="EMBL/GenBank/DDBJ databases">
        <authorList>
            <person name="Kimball J.A."/>
            <person name="Haas M.W."/>
            <person name="Macchietto M."/>
            <person name="Kono T."/>
            <person name="Duquette J."/>
            <person name="Shao M."/>
        </authorList>
    </citation>
    <scope>NUCLEOTIDE SEQUENCE</scope>
    <source>
        <tissue evidence="2">Fresh leaf tissue</tissue>
    </source>
</reference>
<feature type="domain" description="Reverse transcriptase zinc-binding" evidence="1">
    <location>
        <begin position="1"/>
        <end position="47"/>
    </location>
</feature>
<evidence type="ECO:0000259" key="1">
    <source>
        <dbReference type="Pfam" id="PF13966"/>
    </source>
</evidence>
<dbReference type="Pfam" id="PF13966">
    <property type="entry name" value="zf-RVT"/>
    <property type="match status" value="1"/>
</dbReference>
<evidence type="ECO:0000313" key="2">
    <source>
        <dbReference type="EMBL" id="KAG8062490.1"/>
    </source>
</evidence>
<proteinExistence type="predicted"/>
<comment type="caution">
    <text evidence="2">The sequence shown here is derived from an EMBL/GenBank/DDBJ whole genome shotgun (WGS) entry which is preliminary data.</text>
</comment>
<accession>A0A8J5VDV5</accession>
<organism evidence="2 3">
    <name type="scientific">Zizania palustris</name>
    <name type="common">Northern wild rice</name>
    <dbReference type="NCBI Taxonomy" id="103762"/>
    <lineage>
        <taxon>Eukaryota</taxon>
        <taxon>Viridiplantae</taxon>
        <taxon>Streptophyta</taxon>
        <taxon>Embryophyta</taxon>
        <taxon>Tracheophyta</taxon>
        <taxon>Spermatophyta</taxon>
        <taxon>Magnoliopsida</taxon>
        <taxon>Liliopsida</taxon>
        <taxon>Poales</taxon>
        <taxon>Poaceae</taxon>
        <taxon>BOP clade</taxon>
        <taxon>Oryzoideae</taxon>
        <taxon>Oryzeae</taxon>
        <taxon>Zizaniinae</taxon>
        <taxon>Zizania</taxon>
    </lineage>
</organism>
<keyword evidence="3" id="KW-1185">Reference proteome</keyword>
<sequence>MLKHKILSADNILKRGWPCYPFCQLCMTHLETAQHLACSCSFTASVWTIVTRHFQLVGTPPLPSDDPPQDWWQKACTTVTRNQRKNFSGLLMYLWWNVWKERNRRVFQNSFQSISFVSSLVISDFTSFASFSALEM</sequence>
<name>A0A8J5VDV5_ZIZPA</name>
<dbReference type="OrthoDB" id="684339at2759"/>
<dbReference type="Proteomes" id="UP000729402">
    <property type="component" value="Unassembled WGS sequence"/>
</dbReference>
<reference evidence="2" key="1">
    <citation type="journal article" date="2021" name="bioRxiv">
        <title>Whole Genome Assembly and Annotation of Northern Wild Rice, Zizania palustris L., Supports a Whole Genome Duplication in the Zizania Genus.</title>
        <authorList>
            <person name="Haas M."/>
            <person name="Kono T."/>
            <person name="Macchietto M."/>
            <person name="Millas R."/>
            <person name="McGilp L."/>
            <person name="Shao M."/>
            <person name="Duquette J."/>
            <person name="Hirsch C.N."/>
            <person name="Kimball J."/>
        </authorList>
    </citation>
    <scope>NUCLEOTIDE SEQUENCE</scope>
    <source>
        <tissue evidence="2">Fresh leaf tissue</tissue>
    </source>
</reference>
<dbReference type="InterPro" id="IPR026960">
    <property type="entry name" value="RVT-Znf"/>
</dbReference>